<evidence type="ECO:0000313" key="2">
    <source>
        <dbReference type="Proteomes" id="UP000077315"/>
    </source>
</evidence>
<accession>A0A167JMP0</accession>
<sequence length="267" mass="31025">MSRITHTSPLRAIQHTVTSGNLYFRCASSIPIDIGFVFVVRQYGHEPLVFRQKDEPLYLSILSYLGQIELLLEKRELLGDAIYREAKDGLDLKIDRLESRINSIWEQLELLDKPTQKDYLQQVGMSHMYPKASNHLFAEDEEAQSGSSHYEQLGLLYQMYQMAKNIQDNLCLPDHTYIAYQLALLYQCVNQQDSLFDPYKVRIELEFEGIRVATKLPGLIQNIQSDWLYSLTRDLMEFITKVFGQQIATSNLVQTMSNMETFFLNTF</sequence>
<evidence type="ECO:0000313" key="1">
    <source>
        <dbReference type="EMBL" id="OAD66318.1"/>
    </source>
</evidence>
<reference evidence="2" key="1">
    <citation type="submission" date="2015-06" db="EMBL/GenBank/DDBJ databases">
        <title>Expansion of signal transduction pathways in fungi by whole-genome duplication.</title>
        <authorList>
            <consortium name="DOE Joint Genome Institute"/>
            <person name="Corrochano L.M."/>
            <person name="Kuo A."/>
            <person name="Marcet-Houben M."/>
            <person name="Polaino S."/>
            <person name="Salamov A."/>
            <person name="Villalobos J.M."/>
            <person name="Alvarez M.I."/>
            <person name="Avalos J."/>
            <person name="Benito E.P."/>
            <person name="Benoit I."/>
            <person name="Burger G."/>
            <person name="Camino L.P."/>
            <person name="Canovas D."/>
            <person name="Cerda-Olmedo E."/>
            <person name="Cheng J.-F."/>
            <person name="Dominguez A."/>
            <person name="Elias M."/>
            <person name="Eslava A.P."/>
            <person name="Glaser F."/>
            <person name="Grimwood J."/>
            <person name="Gutierrez G."/>
            <person name="Heitman J."/>
            <person name="Henrissat B."/>
            <person name="Iturriaga E.A."/>
            <person name="Lang B.F."/>
            <person name="Lavin J.L."/>
            <person name="Lee S."/>
            <person name="Li W."/>
            <person name="Lindquist E."/>
            <person name="Lopez-Garcia S."/>
            <person name="Luque E.M."/>
            <person name="Marcos A.T."/>
            <person name="Martin J."/>
            <person name="McCluskey K."/>
            <person name="Medina H.R."/>
            <person name="Miralles-Duran A."/>
            <person name="Miyazaki A."/>
            <person name="Munoz-Torres E."/>
            <person name="Oguiza J.A."/>
            <person name="Ohm R."/>
            <person name="Olmedo M."/>
            <person name="Orejas M."/>
            <person name="Ortiz-Castellanos L."/>
            <person name="Pisabarro A.G."/>
            <person name="Rodriguez-Romero J."/>
            <person name="Ruiz-Herrera J."/>
            <person name="Ruiz-Vazquez R."/>
            <person name="Sanz C."/>
            <person name="Schackwitz W."/>
            <person name="Schmutz J."/>
            <person name="Shahriari M."/>
            <person name="Shelest E."/>
            <person name="Silva-Franco F."/>
            <person name="Soanes D."/>
            <person name="Syed K."/>
            <person name="Tagua V.G."/>
            <person name="Talbot N.J."/>
            <person name="Thon M."/>
            <person name="De vries R.P."/>
            <person name="Wiebenga A."/>
            <person name="Yadav J.S."/>
            <person name="Braun E.L."/>
            <person name="Baker S."/>
            <person name="Garre V."/>
            <person name="Horwitz B."/>
            <person name="Torres-Martinez S."/>
            <person name="Idnurm A."/>
            <person name="Herrera-Estrella A."/>
            <person name="Gabaldon T."/>
            <person name="Grigoriev I.V."/>
        </authorList>
    </citation>
    <scope>NUCLEOTIDE SEQUENCE [LARGE SCALE GENOMIC DNA]</scope>
    <source>
        <strain evidence="2">NRRL 1555(-)</strain>
    </source>
</reference>
<dbReference type="AlphaFoldDB" id="A0A167JMP0"/>
<dbReference type="InParanoid" id="A0A167JMP0"/>
<gene>
    <name evidence="1" type="ORF">PHYBLDRAFT_152642</name>
</gene>
<proteinExistence type="predicted"/>
<dbReference type="GeneID" id="28993875"/>
<dbReference type="RefSeq" id="XP_018284358.1">
    <property type="nucleotide sequence ID" value="XM_018432969.1"/>
</dbReference>
<dbReference type="OrthoDB" id="533331at2759"/>
<dbReference type="EMBL" id="KV441004">
    <property type="protein sequence ID" value="OAD66318.1"/>
    <property type="molecule type" value="Genomic_DNA"/>
</dbReference>
<dbReference type="STRING" id="763407.A0A167JMP0"/>
<organism evidence="1 2">
    <name type="scientific">Phycomyces blakesleeanus (strain ATCC 8743b / DSM 1359 / FGSC 10004 / NBRC 33097 / NRRL 1555)</name>
    <dbReference type="NCBI Taxonomy" id="763407"/>
    <lineage>
        <taxon>Eukaryota</taxon>
        <taxon>Fungi</taxon>
        <taxon>Fungi incertae sedis</taxon>
        <taxon>Mucoromycota</taxon>
        <taxon>Mucoromycotina</taxon>
        <taxon>Mucoromycetes</taxon>
        <taxon>Mucorales</taxon>
        <taxon>Phycomycetaceae</taxon>
        <taxon>Phycomyces</taxon>
    </lineage>
</organism>
<keyword evidence="2" id="KW-1185">Reference proteome</keyword>
<dbReference type="VEuPathDB" id="FungiDB:PHYBLDRAFT_152642"/>
<dbReference type="Proteomes" id="UP000077315">
    <property type="component" value="Unassembled WGS sequence"/>
</dbReference>
<name>A0A167JMP0_PHYB8</name>
<protein>
    <submittedName>
        <fullName evidence="1">Uncharacterized protein</fullName>
    </submittedName>
</protein>